<reference evidence="2 3" key="1">
    <citation type="submission" date="2017-05" db="EMBL/GenBank/DDBJ databases">
        <authorList>
            <person name="Varghese N."/>
            <person name="Submissions S."/>
        </authorList>
    </citation>
    <scope>NUCLEOTIDE SEQUENCE [LARGE SCALE GENOMIC DNA]</scope>
    <source>
        <strain evidence="2 3">DSM 25457</strain>
    </source>
</reference>
<feature type="region of interest" description="Disordered" evidence="1">
    <location>
        <begin position="64"/>
        <end position="94"/>
    </location>
</feature>
<organism evidence="2 3">
    <name type="scientific">Neorhodopirellula lusitana</name>
    <dbReference type="NCBI Taxonomy" id="445327"/>
    <lineage>
        <taxon>Bacteria</taxon>
        <taxon>Pseudomonadati</taxon>
        <taxon>Planctomycetota</taxon>
        <taxon>Planctomycetia</taxon>
        <taxon>Pirellulales</taxon>
        <taxon>Pirellulaceae</taxon>
        <taxon>Neorhodopirellula</taxon>
    </lineage>
</organism>
<name>A0ABY1Q1I1_9BACT</name>
<dbReference type="EMBL" id="FXUG01000005">
    <property type="protein sequence ID" value="SMP56182.1"/>
    <property type="molecule type" value="Genomic_DNA"/>
</dbReference>
<accession>A0ABY1Q1I1</accession>
<evidence type="ECO:0000256" key="1">
    <source>
        <dbReference type="SAM" id="MobiDB-lite"/>
    </source>
</evidence>
<dbReference type="Proteomes" id="UP001158067">
    <property type="component" value="Unassembled WGS sequence"/>
</dbReference>
<comment type="caution">
    <text evidence="2">The sequence shown here is derived from an EMBL/GenBank/DDBJ whole genome shotgun (WGS) entry which is preliminary data.</text>
</comment>
<keyword evidence="3" id="KW-1185">Reference proteome</keyword>
<protein>
    <submittedName>
        <fullName evidence="2">Uncharacterized protein</fullName>
    </submittedName>
</protein>
<gene>
    <name evidence="2" type="ORF">SAMN06265222_105102</name>
</gene>
<sequence>MHSGEALTSLGSGAVGGVRTFCEFENLFFNSWPLNMNLRQPLSFFFACLFLGMTLTLTGCGSEEPKLVTDGMSDEELQTRDDQTIANSQPHDDN</sequence>
<proteinExistence type="predicted"/>
<feature type="compositionally biased region" description="Polar residues" evidence="1">
    <location>
        <begin position="84"/>
        <end position="94"/>
    </location>
</feature>
<evidence type="ECO:0000313" key="3">
    <source>
        <dbReference type="Proteomes" id="UP001158067"/>
    </source>
</evidence>
<evidence type="ECO:0000313" key="2">
    <source>
        <dbReference type="EMBL" id="SMP56182.1"/>
    </source>
</evidence>